<dbReference type="Proteomes" id="UP000285961">
    <property type="component" value="Unassembled WGS sequence"/>
</dbReference>
<evidence type="ECO:0000313" key="2">
    <source>
        <dbReference type="Proteomes" id="UP000285961"/>
    </source>
</evidence>
<evidence type="ECO:0000313" key="1">
    <source>
        <dbReference type="EMBL" id="RJP64275.1"/>
    </source>
</evidence>
<dbReference type="EMBL" id="QZKI01000142">
    <property type="protein sequence ID" value="RJP64275.1"/>
    <property type="molecule type" value="Genomic_DNA"/>
</dbReference>
<protein>
    <submittedName>
        <fullName evidence="1">Uncharacterized protein</fullName>
    </submittedName>
</protein>
<organism evidence="1 2">
    <name type="scientific">Candidatus Abyssobacteria bacterium SURF_17</name>
    <dbReference type="NCBI Taxonomy" id="2093361"/>
    <lineage>
        <taxon>Bacteria</taxon>
        <taxon>Pseudomonadati</taxon>
        <taxon>Candidatus Hydrogenedentota</taxon>
        <taxon>Candidatus Abyssobacteria</taxon>
    </lineage>
</organism>
<name>A0A419ENI4_9BACT</name>
<reference evidence="1 2" key="1">
    <citation type="journal article" date="2017" name="ISME J.">
        <title>Energy and carbon metabolisms in a deep terrestrial subsurface fluid microbial community.</title>
        <authorList>
            <person name="Momper L."/>
            <person name="Jungbluth S.P."/>
            <person name="Lee M.D."/>
            <person name="Amend J.P."/>
        </authorList>
    </citation>
    <scope>NUCLEOTIDE SEQUENCE [LARGE SCALE GENOMIC DNA]</scope>
    <source>
        <strain evidence="1">SURF_17</strain>
    </source>
</reference>
<sequence length="147" mass="16532">MGDADRKRVFRLFAMGMTPEQVVETLQSSPPASGEVRISKAEELLQTYLALPIGEKLQLTLLPEWVSNRTHRLIDDIADLKRVDALLATTDDKKLVSLLDIKRRIKERMAKECSTGDGSEPHITDSDIENEINRIHEKVCGTPPPQE</sequence>
<dbReference type="AlphaFoldDB" id="A0A419ENI4"/>
<comment type="caution">
    <text evidence="1">The sequence shown here is derived from an EMBL/GenBank/DDBJ whole genome shotgun (WGS) entry which is preliminary data.</text>
</comment>
<proteinExistence type="predicted"/>
<accession>A0A419ENI4</accession>
<gene>
    <name evidence="1" type="ORF">C4532_19455</name>
</gene>